<protein>
    <submittedName>
        <fullName evidence="2">DUF1320 domain-containing protein</fullName>
    </submittedName>
</protein>
<accession>A0A521B5U9</accession>
<evidence type="ECO:0000313" key="2">
    <source>
        <dbReference type="EMBL" id="MRX70280.1"/>
    </source>
</evidence>
<sequence>MFLEKSELQTVGVEEIINKIINSDDAIVNEIIEEDIDLASGYLFQYYDVEAIFNATGDDRNKTLLRHLKGLVIFDIYTRRNKAINEVTKLRYDEAMLWLEKVSTGKLKPDLPPKKIDTDGDGNPDSPATFLKLGSRKNYQNGW</sequence>
<name>A0A521B5U9_9FLAO</name>
<dbReference type="EMBL" id="FXTA01000001">
    <property type="protein sequence ID" value="SMO42459.1"/>
    <property type="molecule type" value="Genomic_DNA"/>
</dbReference>
<dbReference type="InterPro" id="IPR009752">
    <property type="entry name" value="Phage_Mu_GpJ"/>
</dbReference>
<dbReference type="OrthoDB" id="881590at2"/>
<dbReference type="RefSeq" id="WP_142449379.1">
    <property type="nucleotide sequence ID" value="NZ_FXTA01000001.1"/>
</dbReference>
<gene>
    <name evidence="2" type="ORF">GJU42_20080</name>
    <name evidence="3" type="ORF">SAMN06265349_101718</name>
</gene>
<dbReference type="Pfam" id="PF07030">
    <property type="entry name" value="Phage_Mu_Gp36"/>
    <property type="match status" value="1"/>
</dbReference>
<reference evidence="3 4" key="1">
    <citation type="submission" date="2017-05" db="EMBL/GenBank/DDBJ databases">
        <authorList>
            <person name="Varghese N."/>
            <person name="Submissions S."/>
        </authorList>
    </citation>
    <scope>NUCLEOTIDE SEQUENCE [LARGE SCALE GENOMIC DNA]</scope>
    <source>
        <strain evidence="3 4">DSM 19382</strain>
    </source>
</reference>
<evidence type="ECO:0000313" key="4">
    <source>
        <dbReference type="Proteomes" id="UP000317289"/>
    </source>
</evidence>
<reference evidence="2 5" key="2">
    <citation type="submission" date="2019-11" db="EMBL/GenBank/DDBJ databases">
        <title>Flavobacterium resistens genome.</title>
        <authorList>
            <person name="Wilson V.M."/>
            <person name="Newman J.D."/>
        </authorList>
    </citation>
    <scope>NUCLEOTIDE SEQUENCE [LARGE SCALE GENOMIC DNA]</scope>
    <source>
        <strain evidence="2 5">DSM 19382</strain>
    </source>
</reference>
<evidence type="ECO:0000313" key="3">
    <source>
        <dbReference type="EMBL" id="SMO42459.1"/>
    </source>
</evidence>
<feature type="region of interest" description="Disordered" evidence="1">
    <location>
        <begin position="106"/>
        <end position="143"/>
    </location>
</feature>
<organism evidence="3 4">
    <name type="scientific">Flavobacterium resistens</name>
    <dbReference type="NCBI Taxonomy" id="443612"/>
    <lineage>
        <taxon>Bacteria</taxon>
        <taxon>Pseudomonadati</taxon>
        <taxon>Bacteroidota</taxon>
        <taxon>Flavobacteriia</taxon>
        <taxon>Flavobacteriales</taxon>
        <taxon>Flavobacteriaceae</taxon>
        <taxon>Flavobacterium</taxon>
    </lineage>
</organism>
<feature type="compositionally biased region" description="Basic and acidic residues" evidence="1">
    <location>
        <begin position="107"/>
        <end position="118"/>
    </location>
</feature>
<evidence type="ECO:0000256" key="1">
    <source>
        <dbReference type="SAM" id="MobiDB-lite"/>
    </source>
</evidence>
<dbReference type="Proteomes" id="UP000468990">
    <property type="component" value="Unassembled WGS sequence"/>
</dbReference>
<dbReference type="Proteomes" id="UP000317289">
    <property type="component" value="Unassembled WGS sequence"/>
</dbReference>
<dbReference type="AlphaFoldDB" id="A0A521B5U9"/>
<keyword evidence="5" id="KW-1185">Reference proteome</keyword>
<proteinExistence type="predicted"/>
<dbReference type="EMBL" id="WKKG01000012">
    <property type="protein sequence ID" value="MRX70280.1"/>
    <property type="molecule type" value="Genomic_DNA"/>
</dbReference>
<evidence type="ECO:0000313" key="5">
    <source>
        <dbReference type="Proteomes" id="UP000468990"/>
    </source>
</evidence>